<reference evidence="2 3" key="1">
    <citation type="journal article" date="2022" name="G3 (Bethesda)">
        <title>Enemy or ally: a genomic approach to elucidate the lifestyle of Phyllosticta citrichinaensis.</title>
        <authorList>
            <person name="Buijs V.A."/>
            <person name="Groenewald J.Z."/>
            <person name="Haridas S."/>
            <person name="LaButti K.M."/>
            <person name="Lipzen A."/>
            <person name="Martin F.M."/>
            <person name="Barry K."/>
            <person name="Grigoriev I.V."/>
            <person name="Crous P.W."/>
            <person name="Seidl M.F."/>
        </authorList>
    </citation>
    <scope>NUCLEOTIDE SEQUENCE [LARGE SCALE GENOMIC DNA]</scope>
    <source>
        <strain evidence="2 3">CBS 129764</strain>
    </source>
</reference>
<protein>
    <submittedName>
        <fullName evidence="2">Uncharacterized protein</fullName>
    </submittedName>
</protein>
<feature type="region of interest" description="Disordered" evidence="1">
    <location>
        <begin position="133"/>
        <end position="161"/>
    </location>
</feature>
<sequence length="539" mass="61129">MSQGRPQLPGRGAVLYGVGPFLRRRPNANTGNGAAINTPSPAVRDCAPGPVRTVRSRSAAVPSHSRQAAVLNFLPTMKPQAQARALPPAPRTLAQWRLSGYTPVSLTSHHGTSAAQPAQPVNIQAGMMIPRTAQGASRVSRKRRTTSSGCGPDSEKTPKPAGWGLHKEYDDCCRGEKRKRYKAIYQINMFWDLHDKPVNNKLSILGELRPTEAMQNRGKGLHEKPTIDNYFAQQFYQKDDRDCGSNFLTLLSCFAQLFCGDRRARGLEILRRYANMRQTPSNGHMLFDIMELICDDITKALQEAALEKVILHPSQKLATQLDDMRSGVLAIDEQGLEGTTWGKEVPPDLRSWIKKNKTDSHKKLNDLVRLAAQMSRLTPRQFPVLQDSREIQIEMSFDRPGQPLSYAVEFPGSEFTYEDVMKDEFAPTVCEARMKFRLAQLKKRCKRQQRVIDAHMRQIHRRAMRCVEGRLISKKAHTRAVNDYIHAHHDEARQLHRALLKSARFKASVKLVQFHLHAQKMTFLHRIKWRGFERLDPGL</sequence>
<dbReference type="EMBL" id="JBBWUH010000001">
    <property type="protein sequence ID" value="KAK8177558.1"/>
    <property type="molecule type" value="Genomic_DNA"/>
</dbReference>
<evidence type="ECO:0000313" key="2">
    <source>
        <dbReference type="EMBL" id="KAK8177558.1"/>
    </source>
</evidence>
<comment type="caution">
    <text evidence="2">The sequence shown here is derived from an EMBL/GenBank/DDBJ whole genome shotgun (WGS) entry which is preliminary data.</text>
</comment>
<gene>
    <name evidence="2" type="ORF">IWX90DRAFT_510294</name>
</gene>
<keyword evidence="3" id="KW-1185">Reference proteome</keyword>
<evidence type="ECO:0000256" key="1">
    <source>
        <dbReference type="SAM" id="MobiDB-lite"/>
    </source>
</evidence>
<proteinExistence type="predicted"/>
<accession>A0ABR1Y6L5</accession>
<name>A0ABR1Y6L5_9PEZI</name>
<dbReference type="Proteomes" id="UP001456524">
    <property type="component" value="Unassembled WGS sequence"/>
</dbReference>
<evidence type="ECO:0000313" key="3">
    <source>
        <dbReference type="Proteomes" id="UP001456524"/>
    </source>
</evidence>
<organism evidence="2 3">
    <name type="scientific">Phyllosticta citrichinensis</name>
    <dbReference type="NCBI Taxonomy" id="1130410"/>
    <lineage>
        <taxon>Eukaryota</taxon>
        <taxon>Fungi</taxon>
        <taxon>Dikarya</taxon>
        <taxon>Ascomycota</taxon>
        <taxon>Pezizomycotina</taxon>
        <taxon>Dothideomycetes</taxon>
        <taxon>Dothideomycetes incertae sedis</taxon>
        <taxon>Botryosphaeriales</taxon>
        <taxon>Phyllostictaceae</taxon>
        <taxon>Phyllosticta</taxon>
    </lineage>
</organism>